<dbReference type="Pfam" id="PF04238">
    <property type="entry name" value="DUF420"/>
    <property type="match status" value="1"/>
</dbReference>
<dbReference type="RefSeq" id="WP_213043328.1">
    <property type="nucleotide sequence ID" value="NZ_CAJNBJ010000017.1"/>
</dbReference>
<dbReference type="PANTHER" id="PTHR37692:SF1">
    <property type="entry name" value="DUF420 DOMAIN-CONTAINING PROTEIN"/>
    <property type="match status" value="1"/>
</dbReference>
<keyword evidence="3" id="KW-1185">Reference proteome</keyword>
<accession>A0ABM8RWQ0</accession>
<keyword evidence="1" id="KW-0812">Transmembrane</keyword>
<evidence type="ECO:0000313" key="3">
    <source>
        <dbReference type="Proteomes" id="UP000675880"/>
    </source>
</evidence>
<sequence>MDFKTILWYLVLTSLTVAYLVVLAGVRAAKSHDVSHHSHRMIIGCTIVGIWLVAYVLKQALFGRESFKGPDSDYWSIYVPIFVTHMLLAVSTIILGAYNLYMGLHRLRFGSVGAMVAGMTTHRRMGNALVWTFSGTMVTAYLVYLMLFVWYRS</sequence>
<gene>
    <name evidence="2" type="ORF">NSPZN2_40523</name>
</gene>
<feature type="transmembrane region" description="Helical" evidence="1">
    <location>
        <begin position="77"/>
        <end position="101"/>
    </location>
</feature>
<feature type="transmembrane region" description="Helical" evidence="1">
    <location>
        <begin position="128"/>
        <end position="151"/>
    </location>
</feature>
<dbReference type="Proteomes" id="UP000675880">
    <property type="component" value="Unassembled WGS sequence"/>
</dbReference>
<feature type="transmembrane region" description="Helical" evidence="1">
    <location>
        <begin position="41"/>
        <end position="57"/>
    </location>
</feature>
<reference evidence="2 3" key="1">
    <citation type="submission" date="2021-02" db="EMBL/GenBank/DDBJ databases">
        <authorList>
            <person name="Han P."/>
        </authorList>
    </citation>
    <scope>NUCLEOTIDE SEQUENCE [LARGE SCALE GENOMIC DNA]</scope>
    <source>
        <strain evidence="2">Candidatus Nitrospira sp. ZN2</strain>
    </source>
</reference>
<dbReference type="InterPro" id="IPR007352">
    <property type="entry name" value="DUF420"/>
</dbReference>
<feature type="transmembrane region" description="Helical" evidence="1">
    <location>
        <begin position="6"/>
        <end position="29"/>
    </location>
</feature>
<evidence type="ECO:0000313" key="2">
    <source>
        <dbReference type="EMBL" id="CAE6776067.1"/>
    </source>
</evidence>
<dbReference type="EMBL" id="CAJNBJ010000017">
    <property type="protein sequence ID" value="CAE6776067.1"/>
    <property type="molecule type" value="Genomic_DNA"/>
</dbReference>
<evidence type="ECO:0000256" key="1">
    <source>
        <dbReference type="SAM" id="Phobius"/>
    </source>
</evidence>
<evidence type="ECO:0008006" key="4">
    <source>
        <dbReference type="Google" id="ProtNLM"/>
    </source>
</evidence>
<protein>
    <recommendedName>
        <fullName evidence="4">DUF420 domain-containing protein</fullName>
    </recommendedName>
</protein>
<comment type="caution">
    <text evidence="2">The sequence shown here is derived from an EMBL/GenBank/DDBJ whole genome shotgun (WGS) entry which is preliminary data.</text>
</comment>
<dbReference type="PANTHER" id="PTHR37692">
    <property type="entry name" value="HYPOTHETICAL MEMBRANE SPANNING PROTEIN"/>
    <property type="match status" value="1"/>
</dbReference>
<organism evidence="2 3">
    <name type="scientific">Nitrospira defluvii</name>
    <dbReference type="NCBI Taxonomy" id="330214"/>
    <lineage>
        <taxon>Bacteria</taxon>
        <taxon>Pseudomonadati</taxon>
        <taxon>Nitrospirota</taxon>
        <taxon>Nitrospiria</taxon>
        <taxon>Nitrospirales</taxon>
        <taxon>Nitrospiraceae</taxon>
        <taxon>Nitrospira</taxon>
    </lineage>
</organism>
<keyword evidence="1" id="KW-0472">Membrane</keyword>
<proteinExistence type="predicted"/>
<name>A0ABM8RWQ0_9BACT</name>
<keyword evidence="1" id="KW-1133">Transmembrane helix</keyword>